<dbReference type="InterPro" id="IPR008693">
    <property type="entry name" value="MmpS"/>
</dbReference>
<keyword evidence="5 7" id="KW-1133">Transmembrane helix</keyword>
<dbReference type="GO" id="GO:0005886">
    <property type="term" value="C:plasma membrane"/>
    <property type="evidence" value="ECO:0007669"/>
    <property type="project" value="UniProtKB-SubCell"/>
</dbReference>
<dbReference type="AlphaFoldDB" id="A0A1G4WF46"/>
<organism evidence="8 9">
    <name type="scientific">Mycolicibacterium fluoranthenivorans</name>
    <dbReference type="NCBI Taxonomy" id="258505"/>
    <lineage>
        <taxon>Bacteria</taxon>
        <taxon>Bacillati</taxon>
        <taxon>Actinomycetota</taxon>
        <taxon>Actinomycetes</taxon>
        <taxon>Mycobacteriales</taxon>
        <taxon>Mycobacteriaceae</taxon>
        <taxon>Mycolicibacterium</taxon>
    </lineage>
</organism>
<keyword evidence="6 7" id="KW-0472">Membrane</keyword>
<proteinExistence type="inferred from homology"/>
<evidence type="ECO:0000256" key="4">
    <source>
        <dbReference type="ARBA" id="ARBA00022692"/>
    </source>
</evidence>
<keyword evidence="3" id="KW-1003">Cell membrane</keyword>
<evidence type="ECO:0000313" key="8">
    <source>
        <dbReference type="EMBL" id="SCX21729.1"/>
    </source>
</evidence>
<evidence type="ECO:0000256" key="6">
    <source>
        <dbReference type="ARBA" id="ARBA00023136"/>
    </source>
</evidence>
<reference evidence="9" key="1">
    <citation type="submission" date="2016-10" db="EMBL/GenBank/DDBJ databases">
        <authorList>
            <person name="Varghese N."/>
            <person name="Submissions S."/>
        </authorList>
    </citation>
    <scope>NUCLEOTIDE SEQUENCE [LARGE SCALE GENOMIC DNA]</scope>
    <source>
        <strain evidence="9">UNC267MFSha1.1M11</strain>
    </source>
</reference>
<gene>
    <name evidence="8" type="ORF">SAMN02799620_03068</name>
</gene>
<dbReference type="Gene3D" id="2.60.40.2880">
    <property type="entry name" value="MmpS1-5, C-terminal soluble domain"/>
    <property type="match status" value="1"/>
</dbReference>
<evidence type="ECO:0000313" key="9">
    <source>
        <dbReference type="Proteomes" id="UP000199707"/>
    </source>
</evidence>
<dbReference type="Pfam" id="PF05423">
    <property type="entry name" value="Mycobact_memb"/>
    <property type="match status" value="1"/>
</dbReference>
<protein>
    <submittedName>
        <fullName evidence="8">Membrane protein</fullName>
    </submittedName>
</protein>
<comment type="similarity">
    <text evidence="2">Belongs to the MmpS family.</text>
</comment>
<name>A0A1G4WF46_9MYCO</name>
<feature type="transmembrane region" description="Helical" evidence="7">
    <location>
        <begin position="13"/>
        <end position="30"/>
    </location>
</feature>
<evidence type="ECO:0000256" key="5">
    <source>
        <dbReference type="ARBA" id="ARBA00022989"/>
    </source>
</evidence>
<evidence type="ECO:0000256" key="7">
    <source>
        <dbReference type="SAM" id="Phobius"/>
    </source>
</evidence>
<evidence type="ECO:0000256" key="3">
    <source>
        <dbReference type="ARBA" id="ARBA00022475"/>
    </source>
</evidence>
<evidence type="ECO:0000256" key="2">
    <source>
        <dbReference type="ARBA" id="ARBA00007531"/>
    </source>
</evidence>
<evidence type="ECO:0000256" key="1">
    <source>
        <dbReference type="ARBA" id="ARBA00004236"/>
    </source>
</evidence>
<dbReference type="Proteomes" id="UP000199707">
    <property type="component" value="Unassembled WGS sequence"/>
</dbReference>
<sequence length="146" mass="15401">MAMNAVVRTLARIWVPLVIVVVVGVGGVIINRFHGVFGSGQETGGGRAENIVSTVPKYVTYEVYGPAGTAGMISYVDEHAQSQEARFSTLPWTVTLTTTLPSVFANIIAQGDSPELGCRITVNGDVRDQQSVNGTDATAFCLVKAA</sequence>
<dbReference type="STRING" id="1502745.SAMN02799620_03068"/>
<dbReference type="EMBL" id="FMUB01000006">
    <property type="protein sequence ID" value="SCX21729.1"/>
    <property type="molecule type" value="Genomic_DNA"/>
</dbReference>
<accession>A0A1G4WF46</accession>
<keyword evidence="4 7" id="KW-0812">Transmembrane</keyword>
<comment type="subcellular location">
    <subcellularLocation>
        <location evidence="1">Cell membrane</location>
    </subcellularLocation>
</comment>
<dbReference type="InterPro" id="IPR038468">
    <property type="entry name" value="MmpS_C"/>
</dbReference>